<name>A0A0A9DD62_ARUDO</name>
<dbReference type="AlphaFoldDB" id="A0A0A9DD62"/>
<proteinExistence type="predicted"/>
<reference evidence="1" key="2">
    <citation type="journal article" date="2015" name="Data Brief">
        <title>Shoot transcriptome of the giant reed, Arundo donax.</title>
        <authorList>
            <person name="Barrero R.A."/>
            <person name="Guerrero F.D."/>
            <person name="Moolhuijzen P."/>
            <person name="Goolsby J.A."/>
            <person name="Tidwell J."/>
            <person name="Bellgard S.E."/>
            <person name="Bellgard M.I."/>
        </authorList>
    </citation>
    <scope>NUCLEOTIDE SEQUENCE</scope>
    <source>
        <tissue evidence="1">Shoot tissue taken approximately 20 cm above the soil surface</tissue>
    </source>
</reference>
<evidence type="ECO:0000313" key="1">
    <source>
        <dbReference type="EMBL" id="JAD84593.1"/>
    </source>
</evidence>
<protein>
    <submittedName>
        <fullName evidence="1">Uncharacterized protein</fullName>
    </submittedName>
</protein>
<sequence>MDATSGGRVIVRRFDLRLNTSSASSLPSIPEGIGPKSPTAGSRTSRTRFWLGVHVIPTQDVQTWLVRVQLSFLPWGSEAANARRACLSEFRSAPLAQGRCINKREAERKAISLRCHIVRTGWKNREKPEL</sequence>
<dbReference type="EMBL" id="GBRH01213302">
    <property type="protein sequence ID" value="JAD84593.1"/>
    <property type="molecule type" value="Transcribed_RNA"/>
</dbReference>
<organism evidence="1">
    <name type="scientific">Arundo donax</name>
    <name type="common">Giant reed</name>
    <name type="synonym">Donax arundinaceus</name>
    <dbReference type="NCBI Taxonomy" id="35708"/>
    <lineage>
        <taxon>Eukaryota</taxon>
        <taxon>Viridiplantae</taxon>
        <taxon>Streptophyta</taxon>
        <taxon>Embryophyta</taxon>
        <taxon>Tracheophyta</taxon>
        <taxon>Spermatophyta</taxon>
        <taxon>Magnoliopsida</taxon>
        <taxon>Liliopsida</taxon>
        <taxon>Poales</taxon>
        <taxon>Poaceae</taxon>
        <taxon>PACMAD clade</taxon>
        <taxon>Arundinoideae</taxon>
        <taxon>Arundineae</taxon>
        <taxon>Arundo</taxon>
    </lineage>
</organism>
<reference evidence="1" key="1">
    <citation type="submission" date="2014-09" db="EMBL/GenBank/DDBJ databases">
        <authorList>
            <person name="Magalhaes I.L.F."/>
            <person name="Oliveira U."/>
            <person name="Santos F.R."/>
            <person name="Vidigal T.H.D.A."/>
            <person name="Brescovit A.D."/>
            <person name="Santos A.J."/>
        </authorList>
    </citation>
    <scope>NUCLEOTIDE SEQUENCE</scope>
    <source>
        <tissue evidence="1">Shoot tissue taken approximately 20 cm above the soil surface</tissue>
    </source>
</reference>
<accession>A0A0A9DD62</accession>